<keyword evidence="1" id="KW-0732">Signal</keyword>
<name>A0A507ZRK5_9FLAO</name>
<dbReference type="SUPFAM" id="SSF54427">
    <property type="entry name" value="NTF2-like"/>
    <property type="match status" value="1"/>
</dbReference>
<reference evidence="3 4" key="1">
    <citation type="submission" date="2019-06" db="EMBL/GenBank/DDBJ databases">
        <title>Flavibacter putida gen. nov., sp. nov., a novel marine bacterium of the family Flavobacteriaceae isolated from coastal seawater.</title>
        <authorList>
            <person name="Feng X."/>
        </authorList>
    </citation>
    <scope>NUCLEOTIDE SEQUENCE [LARGE SCALE GENOMIC DNA]</scope>
    <source>
        <strain evidence="3 4">PLHSN227</strain>
    </source>
</reference>
<evidence type="ECO:0000313" key="3">
    <source>
        <dbReference type="EMBL" id="TQD40426.1"/>
    </source>
</evidence>
<feature type="domain" description="SnoaL-like" evidence="2">
    <location>
        <begin position="25"/>
        <end position="137"/>
    </location>
</feature>
<feature type="chain" id="PRO_5021209859" evidence="1">
    <location>
        <begin position="20"/>
        <end position="163"/>
    </location>
</feature>
<evidence type="ECO:0000313" key="4">
    <source>
        <dbReference type="Proteomes" id="UP000317169"/>
    </source>
</evidence>
<sequence length="163" mass="18850">MVKKLLFFFILASFLSAKAQKTPGAILDKWHQAAANANFEIYFTLMAKDAVYIGTDATERWTKKEFKVFAKPYFDNGQGWTFVPLKRNIIYSENKNLLWFDELLDSPHMGLVRGSGVLERTDKNWKIKHYVLSFAIPNEKAREVTQLKEALDKKQLGKLNQTD</sequence>
<dbReference type="Proteomes" id="UP000317169">
    <property type="component" value="Unassembled WGS sequence"/>
</dbReference>
<organism evidence="3 4">
    <name type="scientific">Haloflavibacter putidus</name>
    <dbReference type="NCBI Taxonomy" id="2576776"/>
    <lineage>
        <taxon>Bacteria</taxon>
        <taxon>Pseudomonadati</taxon>
        <taxon>Bacteroidota</taxon>
        <taxon>Flavobacteriia</taxon>
        <taxon>Flavobacteriales</taxon>
        <taxon>Flavobacteriaceae</taxon>
        <taxon>Haloflavibacter</taxon>
    </lineage>
</organism>
<accession>A0A507ZRK5</accession>
<dbReference type="EMBL" id="VIAR01000001">
    <property type="protein sequence ID" value="TQD40426.1"/>
    <property type="molecule type" value="Genomic_DNA"/>
</dbReference>
<comment type="caution">
    <text evidence="3">The sequence shown here is derived from an EMBL/GenBank/DDBJ whole genome shotgun (WGS) entry which is preliminary data.</text>
</comment>
<dbReference type="InterPro" id="IPR032710">
    <property type="entry name" value="NTF2-like_dom_sf"/>
</dbReference>
<dbReference type="OrthoDB" id="271716at2"/>
<dbReference type="Pfam" id="PF13474">
    <property type="entry name" value="SnoaL_3"/>
    <property type="match status" value="1"/>
</dbReference>
<gene>
    <name evidence="3" type="ORF">FKR84_00150</name>
</gene>
<dbReference type="InterPro" id="IPR037401">
    <property type="entry name" value="SnoaL-like"/>
</dbReference>
<evidence type="ECO:0000256" key="1">
    <source>
        <dbReference type="SAM" id="SignalP"/>
    </source>
</evidence>
<dbReference type="Gene3D" id="3.10.450.50">
    <property type="match status" value="1"/>
</dbReference>
<proteinExistence type="predicted"/>
<evidence type="ECO:0000259" key="2">
    <source>
        <dbReference type="Pfam" id="PF13474"/>
    </source>
</evidence>
<dbReference type="AlphaFoldDB" id="A0A507ZRK5"/>
<keyword evidence="4" id="KW-1185">Reference proteome</keyword>
<protein>
    <submittedName>
        <fullName evidence="3">Nuclear transport factor 2 family protein</fullName>
    </submittedName>
</protein>
<feature type="signal peptide" evidence="1">
    <location>
        <begin position="1"/>
        <end position="19"/>
    </location>
</feature>